<dbReference type="CDD" id="cd00261">
    <property type="entry name" value="AAI_SS"/>
    <property type="match status" value="1"/>
</dbReference>
<evidence type="ECO:0000313" key="2">
    <source>
        <dbReference type="Proteomes" id="UP001396334"/>
    </source>
</evidence>
<keyword evidence="2" id="KW-1185">Reference proteome</keyword>
<organism evidence="1 2">
    <name type="scientific">Hibiscus sabdariffa</name>
    <name type="common">roselle</name>
    <dbReference type="NCBI Taxonomy" id="183260"/>
    <lineage>
        <taxon>Eukaryota</taxon>
        <taxon>Viridiplantae</taxon>
        <taxon>Streptophyta</taxon>
        <taxon>Embryophyta</taxon>
        <taxon>Tracheophyta</taxon>
        <taxon>Spermatophyta</taxon>
        <taxon>Magnoliopsida</taxon>
        <taxon>eudicotyledons</taxon>
        <taxon>Gunneridae</taxon>
        <taxon>Pentapetalae</taxon>
        <taxon>rosids</taxon>
        <taxon>malvids</taxon>
        <taxon>Malvales</taxon>
        <taxon>Malvaceae</taxon>
        <taxon>Malvoideae</taxon>
        <taxon>Hibiscus</taxon>
    </lineage>
</organism>
<protein>
    <submittedName>
        <fullName evidence="1">Uncharacterized protein</fullName>
    </submittedName>
</protein>
<gene>
    <name evidence="1" type="ORF">V6N11_013588</name>
</gene>
<name>A0ABR1ZID9_9ROSI</name>
<dbReference type="Proteomes" id="UP001396334">
    <property type="component" value="Unassembled WGS sequence"/>
</dbReference>
<dbReference type="SUPFAM" id="SSF47699">
    <property type="entry name" value="Bifunctional inhibitor/lipid-transfer protein/seed storage 2S albumin"/>
    <property type="match status" value="1"/>
</dbReference>
<sequence length="142" mass="15991">MAKPTLLAASLVITLSMVAVAAATLSAFPAGQYSEHTRTKGLSRCEKFLRESCRPRARDDSCRQLLRLCCGELERIEVQRRCTVVRRLVKRQLEDFRGKGIREMLLKARNLPALCRMGIGRCDIRVPAVPQSLFTSFVHVFA</sequence>
<dbReference type="InterPro" id="IPR016140">
    <property type="entry name" value="Bifunc_inhib/LTP/seed_store"/>
</dbReference>
<dbReference type="InterPro" id="IPR036312">
    <property type="entry name" value="Bifun_inhib/LTP/seed_sf"/>
</dbReference>
<dbReference type="Gene3D" id="1.10.110.10">
    <property type="entry name" value="Plant lipid-transfer and hydrophobic proteins"/>
    <property type="match status" value="1"/>
</dbReference>
<dbReference type="Pfam" id="PF00234">
    <property type="entry name" value="Tryp_alpha_amyl"/>
    <property type="match status" value="1"/>
</dbReference>
<evidence type="ECO:0000313" key="1">
    <source>
        <dbReference type="EMBL" id="KAK8480333.1"/>
    </source>
</evidence>
<proteinExistence type="predicted"/>
<dbReference type="EMBL" id="JBBPBN010001049">
    <property type="protein sequence ID" value="KAK8480333.1"/>
    <property type="molecule type" value="Genomic_DNA"/>
</dbReference>
<comment type="caution">
    <text evidence="1">The sequence shown here is derived from an EMBL/GenBank/DDBJ whole genome shotgun (WGS) entry which is preliminary data.</text>
</comment>
<accession>A0ABR1ZID9</accession>
<reference evidence="1 2" key="1">
    <citation type="journal article" date="2024" name="G3 (Bethesda)">
        <title>Genome assembly of Hibiscus sabdariffa L. provides insights into metabolisms of medicinal natural products.</title>
        <authorList>
            <person name="Kim T."/>
        </authorList>
    </citation>
    <scope>NUCLEOTIDE SEQUENCE [LARGE SCALE GENOMIC DNA]</scope>
    <source>
        <strain evidence="1">TK-2024</strain>
        <tissue evidence="1">Old leaves</tissue>
    </source>
</reference>